<protein>
    <submittedName>
        <fullName evidence="1">Phage tail protein</fullName>
    </submittedName>
</protein>
<reference evidence="2" key="1">
    <citation type="journal article" date="2019" name="Int. J. Syst. Evol. Microbiol.">
        <title>The Global Catalogue of Microorganisms (GCM) 10K type strain sequencing project: providing services to taxonomists for standard genome sequencing and annotation.</title>
        <authorList>
            <consortium name="The Broad Institute Genomics Platform"/>
            <consortium name="The Broad Institute Genome Sequencing Center for Infectious Disease"/>
            <person name="Wu L."/>
            <person name="Ma J."/>
        </authorList>
    </citation>
    <scope>NUCLEOTIDE SEQUENCE [LARGE SCALE GENOMIC DNA]</scope>
    <source>
        <strain evidence="2">CCM 8904</strain>
    </source>
</reference>
<accession>A0ABW1RFI7</accession>
<sequence>MAYKVDFKNVSTIGLESSPVAATLAGLRANEARYYWNKFKHEFTTVPAAADPTTLKWIETILAERDLHFPYQPLEVTSFEAEGTKFAYVFYENGLAINVMYGLAAGSKRAVGFKLSDGMEIPAEFEGKFKFARQKSKLAGTIRGSFFVIKGDY</sequence>
<keyword evidence="2" id="KW-1185">Reference proteome</keyword>
<proteinExistence type="predicted"/>
<evidence type="ECO:0000313" key="2">
    <source>
        <dbReference type="Proteomes" id="UP001596289"/>
    </source>
</evidence>
<gene>
    <name evidence="1" type="ORF">ACFQGP_06650</name>
</gene>
<comment type="caution">
    <text evidence="1">The sequence shown here is derived from an EMBL/GenBank/DDBJ whole genome shotgun (WGS) entry which is preliminary data.</text>
</comment>
<dbReference type="Proteomes" id="UP001596289">
    <property type="component" value="Unassembled WGS sequence"/>
</dbReference>
<dbReference type="EMBL" id="JBHSSL010000036">
    <property type="protein sequence ID" value="MFC6170257.1"/>
    <property type="molecule type" value="Genomic_DNA"/>
</dbReference>
<name>A0ABW1RFI7_9LACO</name>
<dbReference type="RefSeq" id="WP_125552826.1">
    <property type="nucleotide sequence ID" value="NZ_JBHSSL010000036.1"/>
</dbReference>
<organism evidence="1 2">
    <name type="scientific">Loigolactobacillus jiayinensis</name>
    <dbReference type="NCBI Taxonomy" id="2486016"/>
    <lineage>
        <taxon>Bacteria</taxon>
        <taxon>Bacillati</taxon>
        <taxon>Bacillota</taxon>
        <taxon>Bacilli</taxon>
        <taxon>Lactobacillales</taxon>
        <taxon>Lactobacillaceae</taxon>
        <taxon>Loigolactobacillus</taxon>
    </lineage>
</organism>
<evidence type="ECO:0000313" key="1">
    <source>
        <dbReference type="EMBL" id="MFC6170257.1"/>
    </source>
</evidence>